<evidence type="ECO:0000256" key="5">
    <source>
        <dbReference type="RuleBase" id="RU003692"/>
    </source>
</evidence>
<dbReference type="STRING" id="765177.Desmu_0677"/>
<dbReference type="KEGG" id="dmu:Desmu_0677"/>
<reference evidence="9" key="1">
    <citation type="submission" date="2010-11" db="EMBL/GenBank/DDBJ databases">
        <title>The complete genome of Desulfurococcus mucosus DSM 2162.</title>
        <authorList>
            <consortium name="US DOE Joint Genome Institute (JGI-PGF)"/>
            <person name="Lucas S."/>
            <person name="Copeland A."/>
            <person name="Lapidus A."/>
            <person name="Bruce D."/>
            <person name="Goodwin L."/>
            <person name="Pitluck S."/>
            <person name="Kyrpides N."/>
            <person name="Mavromatis K."/>
            <person name="Pagani I."/>
            <person name="Ivanova N."/>
            <person name="Ovchinnikova G."/>
            <person name="Chertkov O."/>
            <person name="Held B."/>
            <person name="Brettin T."/>
            <person name="Detter J.C."/>
            <person name="Tapia R."/>
            <person name="Han C."/>
            <person name="Land M."/>
            <person name="Hauser L."/>
            <person name="Markowitz V."/>
            <person name="Cheng J.-F."/>
            <person name="Hugenholtz P."/>
            <person name="Woyke T."/>
            <person name="Wu D."/>
            <person name="Wirth R."/>
            <person name="Bilek Y."/>
            <person name="Hader T."/>
            <person name="Klenk H.-P."/>
            <person name="Eisen J.A."/>
        </authorList>
    </citation>
    <scope>NUCLEOTIDE SEQUENCE [LARGE SCALE GENOMIC DNA]</scope>
    <source>
        <strain evidence="9">ATCC 35584 / DSM 2162 / JCM 9187 / O7/1</strain>
    </source>
</reference>
<dbReference type="InterPro" id="IPR050151">
    <property type="entry name" value="Class-I_Pyr_Nuc-Dis_Oxidored"/>
</dbReference>
<organism evidence="8 9">
    <name type="scientific">Desulfurococcus mucosus (strain ATCC 35584 / DSM 2162 / JCM 9187 / O7/1)</name>
    <dbReference type="NCBI Taxonomy" id="765177"/>
    <lineage>
        <taxon>Archaea</taxon>
        <taxon>Thermoproteota</taxon>
        <taxon>Thermoprotei</taxon>
        <taxon>Desulfurococcales</taxon>
        <taxon>Desulfurococcaceae</taxon>
        <taxon>Desulfurococcus</taxon>
    </lineage>
</organism>
<comment type="similarity">
    <text evidence="1 5">Belongs to the class-I pyridine nucleotide-disulfide oxidoreductase family.</text>
</comment>
<evidence type="ECO:0000313" key="9">
    <source>
        <dbReference type="Proteomes" id="UP000001068"/>
    </source>
</evidence>
<comment type="cofactor">
    <cofactor evidence="5">
        <name>FAD</name>
        <dbReference type="ChEBI" id="CHEBI:57692"/>
    </cofactor>
    <text evidence="5">Binds 1 FAD per subunit.</text>
</comment>
<dbReference type="InterPro" id="IPR023753">
    <property type="entry name" value="FAD/NAD-binding_dom"/>
</dbReference>
<dbReference type="InterPro" id="IPR016156">
    <property type="entry name" value="FAD/NAD-linked_Rdtase_dimer_sf"/>
</dbReference>
<dbReference type="EC" id="1.8.1.4" evidence="5"/>
<evidence type="ECO:0000256" key="1">
    <source>
        <dbReference type="ARBA" id="ARBA00007532"/>
    </source>
</evidence>
<dbReference type="InterPro" id="IPR036188">
    <property type="entry name" value="FAD/NAD-bd_sf"/>
</dbReference>
<evidence type="ECO:0000259" key="6">
    <source>
        <dbReference type="Pfam" id="PF02852"/>
    </source>
</evidence>
<dbReference type="InterPro" id="IPR006258">
    <property type="entry name" value="Lipoamide_DH"/>
</dbReference>
<dbReference type="GO" id="GO:0050660">
    <property type="term" value="F:flavin adenine dinucleotide binding"/>
    <property type="evidence" value="ECO:0007669"/>
    <property type="project" value="InterPro"/>
</dbReference>
<keyword evidence="3 5" id="KW-0274">FAD</keyword>
<evidence type="ECO:0000313" key="8">
    <source>
        <dbReference type="EMBL" id="ADV64984.1"/>
    </source>
</evidence>
<dbReference type="AlphaFoldDB" id="E8R908"/>
<dbReference type="GO" id="GO:0005737">
    <property type="term" value="C:cytoplasm"/>
    <property type="evidence" value="ECO:0007669"/>
    <property type="project" value="UniProtKB-ARBA"/>
</dbReference>
<comment type="miscellaneous">
    <text evidence="5">The active site is a redox-active disulfide bond.</text>
</comment>
<keyword evidence="2 5" id="KW-0285">Flavoprotein</keyword>
<dbReference type="SUPFAM" id="SSF55424">
    <property type="entry name" value="FAD/NAD-linked reductases, dimerisation (C-terminal) domain"/>
    <property type="match status" value="1"/>
</dbReference>
<comment type="catalytic activity">
    <reaction evidence="5">
        <text>N(6)-[(R)-dihydrolipoyl]-L-lysyl-[protein] + NAD(+) = N(6)-[(R)-lipoyl]-L-lysyl-[protein] + NADH + H(+)</text>
        <dbReference type="Rhea" id="RHEA:15045"/>
        <dbReference type="Rhea" id="RHEA-COMP:10474"/>
        <dbReference type="Rhea" id="RHEA-COMP:10475"/>
        <dbReference type="ChEBI" id="CHEBI:15378"/>
        <dbReference type="ChEBI" id="CHEBI:57540"/>
        <dbReference type="ChEBI" id="CHEBI:57945"/>
        <dbReference type="ChEBI" id="CHEBI:83099"/>
        <dbReference type="ChEBI" id="CHEBI:83100"/>
        <dbReference type="EC" id="1.8.1.4"/>
    </reaction>
</comment>
<dbReference type="GeneID" id="10153371"/>
<dbReference type="PANTHER" id="PTHR22912">
    <property type="entry name" value="DISULFIDE OXIDOREDUCTASE"/>
    <property type="match status" value="1"/>
</dbReference>
<dbReference type="SUPFAM" id="SSF51905">
    <property type="entry name" value="FAD/NAD(P)-binding domain"/>
    <property type="match status" value="1"/>
</dbReference>
<reference evidence="8 9" key="2">
    <citation type="journal article" date="2011" name="Stand. Genomic Sci.">
        <title>Complete genome sequence of Desulfurococcus mucosus type strain (O7/1).</title>
        <authorList>
            <person name="Wirth R."/>
            <person name="Chertkov O."/>
            <person name="Held B."/>
            <person name="Lapidus A."/>
            <person name="Nolan M."/>
            <person name="Lucas S."/>
            <person name="Hammon N."/>
            <person name="Deshpande S."/>
            <person name="Cheng J.F."/>
            <person name="Tapia R."/>
            <person name="Han C."/>
            <person name="Goodwin L."/>
            <person name="Pitluck S."/>
            <person name="Liolios K."/>
            <person name="Ioanna P."/>
            <person name="Ivanova N."/>
            <person name="Mavromatis K."/>
            <person name="Mikhailova N."/>
            <person name="Pati A."/>
            <person name="Chen A."/>
            <person name="Palaniappan K."/>
            <person name="Land M."/>
            <person name="Hauser L."/>
            <person name="Chang Y.J."/>
            <person name="Jeffries C.D."/>
            <person name="Bilek Y."/>
            <person name="Hader T."/>
            <person name="Rohde M."/>
            <person name="Spring S."/>
            <person name="Sikorski J."/>
            <person name="Goker M."/>
            <person name="Woyke T."/>
            <person name="Bristow J."/>
            <person name="Eisen J.A."/>
            <person name="Markowitz V."/>
            <person name="Hugenholtz P."/>
            <person name="Kyrpides N.C."/>
            <person name="Klenk H.P."/>
        </authorList>
    </citation>
    <scope>NUCLEOTIDE SEQUENCE [LARGE SCALE GENOMIC DNA]</scope>
    <source>
        <strain evidence="9">ATCC 35584 / DSM 2162 / JCM 9187 / O7/1</strain>
    </source>
</reference>
<evidence type="ECO:0000259" key="7">
    <source>
        <dbReference type="Pfam" id="PF07992"/>
    </source>
</evidence>
<feature type="domain" description="FAD/NAD(P)-binding" evidence="7">
    <location>
        <begin position="16"/>
        <end position="324"/>
    </location>
</feature>
<dbReference type="NCBIfam" id="TIGR01350">
    <property type="entry name" value="lipoamide_DH"/>
    <property type="match status" value="1"/>
</dbReference>
<dbReference type="PANTHER" id="PTHR22912:SF151">
    <property type="entry name" value="DIHYDROLIPOYL DEHYDROGENASE, MITOCHONDRIAL"/>
    <property type="match status" value="1"/>
</dbReference>
<dbReference type="InterPro" id="IPR001100">
    <property type="entry name" value="Pyr_nuc-diS_OxRdtase"/>
</dbReference>
<evidence type="ECO:0000256" key="4">
    <source>
        <dbReference type="ARBA" id="ARBA00023027"/>
    </source>
</evidence>
<keyword evidence="4 5" id="KW-0520">NAD</keyword>
<name>E8R908_DESM0</name>
<dbReference type="HOGENOM" id="CLU_016755_0_3_2"/>
<dbReference type="Pfam" id="PF07992">
    <property type="entry name" value="Pyr_redox_2"/>
    <property type="match status" value="1"/>
</dbReference>
<dbReference type="EMBL" id="CP002363">
    <property type="protein sequence ID" value="ADV64984.1"/>
    <property type="molecule type" value="Genomic_DNA"/>
</dbReference>
<dbReference type="InterPro" id="IPR004099">
    <property type="entry name" value="Pyr_nucl-diS_OxRdtase_dimer"/>
</dbReference>
<sequence length="469" mass="50365">MEDPCEKAEGRDIVRYDVVVVGSGTGGYPAAVYLAGKGLKVAVVEEHLIGGECTNYGCVPSKAFYQIAEAIRSIGKVGGEASVKWGSLVDWVKSMVKESREGIQGLFESHGVNVLNGKAVLKTPHEIVVEEGSGKAVIEAGKVLLAPGSNPSTVPGVVFDGIGVLSNREALYMQEKPESMLIIGGGVIGVELANAFSSLGISITLVELMDHILPSMDRDIAQALKTHLSSRGVKILEKTSTRSISRIGDRYVAELSNGERLEVDKVLVATGRTPRTSGIGLVENGVQLDRRGFIKINERQETTVPAVYAAGDAVGGPLLAHKAILESISAAKWMAGEEGFRIDYRAIPVTIFTGLEVASIGYSEKELTSIGVKYVKVRIPAYYLSAVKIKGGKQSFIKVLLDERLEKVLGIHVVAPNASEVISAYIPLYLGKLCFREAARTPYPHLTVSESLRDLAEYILGEPVHLLRK</sequence>
<gene>
    <name evidence="8" type="ordered locus">Desmu_0677</name>
</gene>
<feature type="domain" description="Pyridine nucleotide-disulphide oxidoreductase dimerisation" evidence="6">
    <location>
        <begin position="347"/>
        <end position="454"/>
    </location>
</feature>
<dbReference type="PRINTS" id="PR00368">
    <property type="entry name" value="FADPNR"/>
</dbReference>
<dbReference type="RefSeq" id="WP_013562206.1">
    <property type="nucleotide sequence ID" value="NC_014961.1"/>
</dbReference>
<dbReference type="PIRSF" id="PIRSF000350">
    <property type="entry name" value="Mercury_reductase_MerA"/>
    <property type="match status" value="1"/>
</dbReference>
<accession>E8R908</accession>
<proteinExistence type="inferred from homology"/>
<keyword evidence="5" id="KW-0560">Oxidoreductase</keyword>
<dbReference type="Proteomes" id="UP000001068">
    <property type="component" value="Chromosome"/>
</dbReference>
<dbReference type="eggNOG" id="arCOG01068">
    <property type="taxonomic scope" value="Archaea"/>
</dbReference>
<dbReference type="GO" id="GO:0004148">
    <property type="term" value="F:dihydrolipoyl dehydrogenase (NADH) activity"/>
    <property type="evidence" value="ECO:0007669"/>
    <property type="project" value="UniProtKB-EC"/>
</dbReference>
<dbReference type="GO" id="GO:0006103">
    <property type="term" value="P:2-oxoglutarate metabolic process"/>
    <property type="evidence" value="ECO:0007669"/>
    <property type="project" value="TreeGrafter"/>
</dbReference>
<evidence type="ECO:0000256" key="3">
    <source>
        <dbReference type="ARBA" id="ARBA00022827"/>
    </source>
</evidence>
<keyword evidence="9" id="KW-1185">Reference proteome</keyword>
<keyword evidence="5" id="KW-0676">Redox-active center</keyword>
<dbReference type="Gene3D" id="3.50.50.60">
    <property type="entry name" value="FAD/NAD(P)-binding domain"/>
    <property type="match status" value="2"/>
</dbReference>
<dbReference type="Gene3D" id="3.30.390.30">
    <property type="match status" value="1"/>
</dbReference>
<protein>
    <recommendedName>
        <fullName evidence="5">Dihydrolipoyl dehydrogenase</fullName>
        <ecNumber evidence="5">1.8.1.4</ecNumber>
    </recommendedName>
</protein>
<dbReference type="Pfam" id="PF02852">
    <property type="entry name" value="Pyr_redox_dim"/>
    <property type="match status" value="1"/>
</dbReference>
<evidence type="ECO:0000256" key="2">
    <source>
        <dbReference type="ARBA" id="ARBA00022630"/>
    </source>
</evidence>
<dbReference type="PRINTS" id="PR00411">
    <property type="entry name" value="PNDRDTASEI"/>
</dbReference>